<evidence type="ECO:0000313" key="7">
    <source>
        <dbReference type="EMBL" id="XCH33683.1"/>
    </source>
</evidence>
<dbReference type="NCBIfam" id="NF004123">
    <property type="entry name" value="PRK05610.1"/>
    <property type="match status" value="1"/>
</dbReference>
<dbReference type="NCBIfam" id="TIGR03635">
    <property type="entry name" value="uS17_bact"/>
    <property type="match status" value="1"/>
</dbReference>
<name>A0AAU8GD74_9CHLR</name>
<dbReference type="CDD" id="cd00364">
    <property type="entry name" value="Ribosomal_uS17"/>
    <property type="match status" value="1"/>
</dbReference>
<dbReference type="AlphaFoldDB" id="A0AAU8GD74"/>
<dbReference type="RefSeq" id="WP_353714900.1">
    <property type="nucleotide sequence ID" value="NZ_CP159307.1"/>
</dbReference>
<dbReference type="PANTHER" id="PTHR10744">
    <property type="entry name" value="40S RIBOSOMAL PROTEIN S11 FAMILY MEMBER"/>
    <property type="match status" value="1"/>
</dbReference>
<dbReference type="InterPro" id="IPR000266">
    <property type="entry name" value="Ribosomal_uS17"/>
</dbReference>
<evidence type="ECO:0000256" key="6">
    <source>
        <dbReference type="HAMAP-Rule" id="MF_01345"/>
    </source>
</evidence>
<dbReference type="Pfam" id="PF00366">
    <property type="entry name" value="Ribosomal_S17"/>
    <property type="match status" value="1"/>
</dbReference>
<reference evidence="7" key="1">
    <citation type="submission" date="2024-06" db="EMBL/GenBank/DDBJ databases">
        <title>A Novel Isolate, Dehalogenimonas sp. Strain 4OHTPN, Dechlorinates Aromatic 4 Hydroxy chlorothalonil by a Novel Reductive Dehalogenase.</title>
        <authorList>
            <person name="Liu G."/>
        </authorList>
    </citation>
    <scope>NUCLEOTIDE SEQUENCE</scope>
    <source>
        <strain evidence="7">4OHTPN</strain>
    </source>
</reference>
<dbReference type="SUPFAM" id="SSF50249">
    <property type="entry name" value="Nucleic acid-binding proteins"/>
    <property type="match status" value="1"/>
</dbReference>
<evidence type="ECO:0000256" key="4">
    <source>
        <dbReference type="ARBA" id="ARBA00022980"/>
    </source>
</evidence>
<dbReference type="GO" id="GO:0022627">
    <property type="term" value="C:cytosolic small ribosomal subunit"/>
    <property type="evidence" value="ECO:0007669"/>
    <property type="project" value="UniProtKB-UniRule"/>
</dbReference>
<sequence>MENVKSLKTMIGRVVSDKPSKTVVVAVESRREHPIYKKSYKVVKKYQVHDENGAAHYGDMVEMIPTRPLSRTKNFRLLRVVTKGEVAESAELKEIT</sequence>
<dbReference type="GO" id="GO:0003735">
    <property type="term" value="F:structural constituent of ribosome"/>
    <property type="evidence" value="ECO:0007669"/>
    <property type="project" value="UniProtKB-UniRule"/>
</dbReference>
<evidence type="ECO:0000256" key="3">
    <source>
        <dbReference type="ARBA" id="ARBA00022884"/>
    </source>
</evidence>
<accession>A0AAU8GD74</accession>
<dbReference type="GO" id="GO:0019843">
    <property type="term" value="F:rRNA binding"/>
    <property type="evidence" value="ECO:0007669"/>
    <property type="project" value="UniProtKB-UniRule"/>
</dbReference>
<dbReference type="PRINTS" id="PR00973">
    <property type="entry name" value="RIBOSOMALS17"/>
</dbReference>
<evidence type="ECO:0000256" key="5">
    <source>
        <dbReference type="ARBA" id="ARBA00023274"/>
    </source>
</evidence>
<keyword evidence="4 6" id="KW-0689">Ribosomal protein</keyword>
<dbReference type="HAMAP" id="MF_01345_B">
    <property type="entry name" value="Ribosomal_uS17_B"/>
    <property type="match status" value="1"/>
</dbReference>
<dbReference type="Gene3D" id="2.40.50.140">
    <property type="entry name" value="Nucleic acid-binding proteins"/>
    <property type="match status" value="1"/>
</dbReference>
<comment type="function">
    <text evidence="6">One of the primary rRNA binding proteins, it binds specifically to the 5'-end of 16S ribosomal RNA.</text>
</comment>
<dbReference type="EMBL" id="CP159307">
    <property type="protein sequence ID" value="XCH33683.1"/>
    <property type="molecule type" value="Genomic_DNA"/>
</dbReference>
<dbReference type="PANTHER" id="PTHR10744:SF1">
    <property type="entry name" value="SMALL RIBOSOMAL SUBUNIT PROTEIN US17M"/>
    <property type="match status" value="1"/>
</dbReference>
<proteinExistence type="inferred from homology"/>
<evidence type="ECO:0000256" key="1">
    <source>
        <dbReference type="ARBA" id="ARBA00010254"/>
    </source>
</evidence>
<dbReference type="InterPro" id="IPR019984">
    <property type="entry name" value="Ribosomal_uS17_bact/chlr"/>
</dbReference>
<comment type="similarity">
    <text evidence="1 6">Belongs to the universal ribosomal protein uS17 family.</text>
</comment>
<dbReference type="InterPro" id="IPR012340">
    <property type="entry name" value="NA-bd_OB-fold"/>
</dbReference>
<keyword evidence="3 6" id="KW-0694">RNA-binding</keyword>
<evidence type="ECO:0000256" key="2">
    <source>
        <dbReference type="ARBA" id="ARBA00022730"/>
    </source>
</evidence>
<keyword evidence="2 6" id="KW-0699">rRNA-binding</keyword>
<protein>
    <recommendedName>
        <fullName evidence="6">Small ribosomal subunit protein uS17</fullName>
    </recommendedName>
</protein>
<comment type="subunit">
    <text evidence="6">Part of the 30S ribosomal subunit.</text>
</comment>
<keyword evidence="5 6" id="KW-0687">Ribonucleoprotein</keyword>
<organism evidence="7">
    <name type="scientific">Dehalogenimonas sp. 4OHTPN</name>
    <dbReference type="NCBI Taxonomy" id="3166643"/>
    <lineage>
        <taxon>Bacteria</taxon>
        <taxon>Bacillati</taxon>
        <taxon>Chloroflexota</taxon>
        <taxon>Dehalococcoidia</taxon>
        <taxon>Dehalococcoidales</taxon>
        <taxon>Dehalococcoidaceae</taxon>
        <taxon>Dehalogenimonas</taxon>
    </lineage>
</organism>
<gene>
    <name evidence="6 7" type="primary">rpsQ</name>
    <name evidence="7" type="ORF">ABV300_02070</name>
</gene>
<dbReference type="GO" id="GO:0006412">
    <property type="term" value="P:translation"/>
    <property type="evidence" value="ECO:0007669"/>
    <property type="project" value="UniProtKB-UniRule"/>
</dbReference>